<accession>A0A1Y1YDT1</accession>
<name>A0A1Y1YDT1_9PLEO</name>
<gene>
    <name evidence="4" type="ORF">BCR34DRAFT_607820</name>
</gene>
<keyword evidence="3" id="KW-0732">Signal</keyword>
<sequence>MLSVERQLLNLLGLAQPVAAAAPPEKSPAEIIEALEKRVKQLSEQAWKRRRDNLDLNRRVEAAERRLNEASFSLEDEKMRCGRAVACIEAEAAKLQNKALELEEEKKVLRERAETDSRKIREELLAQFKIQLDTEKTATAAAQKDARNLAEEKNRLKKEVSFLREKLQERASSNSPQKPVSFPVGSPMRQAIDANKKRRLEDSLNSPTQPRAQNAKPLLGNFDLRQLQTIPPRSLNLFTNVPPNFQVQRQQTPGQTSTHSQAPVTTSLRTTPFTQATASFSQTAMAPTSRAPFTPTPSQAWAPQLSQTFTGMPARSFAHTPTTTASTPIDLTGDTPDPLLSPRLQPDAPRLQTQAPRLQSQAQGLRTQAQSLQTKAPRFPPQTPQDPPPRGVVPCLRCHKDFWEESCDNVNPCRNCNLTQHDSSECIRPRCKHYDTPEQCLHRHNCNRAHRGDDFMNVDSVAGRQLKRRIPRREAKPAPVLRYQREMRERNMNAGRE</sequence>
<feature type="compositionally biased region" description="Polar residues" evidence="2">
    <location>
        <begin position="351"/>
        <end position="374"/>
    </location>
</feature>
<dbReference type="AlphaFoldDB" id="A0A1Y1YDT1"/>
<feature type="compositionally biased region" description="Polar residues" evidence="2">
    <location>
        <begin position="319"/>
        <end position="329"/>
    </location>
</feature>
<comment type="caution">
    <text evidence="4">The sequence shown here is derived from an EMBL/GenBank/DDBJ whole genome shotgun (WGS) entry which is preliminary data.</text>
</comment>
<keyword evidence="1" id="KW-0175">Coiled coil</keyword>
<feature type="compositionally biased region" description="Pro residues" evidence="2">
    <location>
        <begin position="378"/>
        <end position="389"/>
    </location>
</feature>
<feature type="region of interest" description="Disordered" evidence="2">
    <location>
        <begin position="167"/>
        <end position="187"/>
    </location>
</feature>
<dbReference type="Proteomes" id="UP000193144">
    <property type="component" value="Unassembled WGS sequence"/>
</dbReference>
<dbReference type="OrthoDB" id="3684459at2759"/>
<feature type="chain" id="PRO_5013322305" description="C3H1-type domain-containing protein" evidence="3">
    <location>
        <begin position="21"/>
        <end position="497"/>
    </location>
</feature>
<evidence type="ECO:0000313" key="5">
    <source>
        <dbReference type="Proteomes" id="UP000193144"/>
    </source>
</evidence>
<protein>
    <recommendedName>
        <fullName evidence="6">C3H1-type domain-containing protein</fullName>
    </recommendedName>
</protein>
<dbReference type="EMBL" id="MCFA01000268">
    <property type="protein sequence ID" value="ORX95876.1"/>
    <property type="molecule type" value="Genomic_DNA"/>
</dbReference>
<organism evidence="4 5">
    <name type="scientific">Clohesyomyces aquaticus</name>
    <dbReference type="NCBI Taxonomy" id="1231657"/>
    <lineage>
        <taxon>Eukaryota</taxon>
        <taxon>Fungi</taxon>
        <taxon>Dikarya</taxon>
        <taxon>Ascomycota</taxon>
        <taxon>Pezizomycotina</taxon>
        <taxon>Dothideomycetes</taxon>
        <taxon>Pleosporomycetidae</taxon>
        <taxon>Pleosporales</taxon>
        <taxon>Lindgomycetaceae</taxon>
        <taxon>Clohesyomyces</taxon>
    </lineage>
</organism>
<keyword evidence="5" id="KW-1185">Reference proteome</keyword>
<evidence type="ECO:0008006" key="6">
    <source>
        <dbReference type="Google" id="ProtNLM"/>
    </source>
</evidence>
<feature type="region of interest" description="Disordered" evidence="2">
    <location>
        <begin position="247"/>
        <end position="266"/>
    </location>
</feature>
<feature type="region of interest" description="Disordered" evidence="2">
    <location>
        <begin position="314"/>
        <end position="389"/>
    </location>
</feature>
<evidence type="ECO:0000313" key="4">
    <source>
        <dbReference type="EMBL" id="ORX95876.1"/>
    </source>
</evidence>
<proteinExistence type="predicted"/>
<reference evidence="4 5" key="1">
    <citation type="submission" date="2016-07" db="EMBL/GenBank/DDBJ databases">
        <title>Pervasive Adenine N6-methylation of Active Genes in Fungi.</title>
        <authorList>
            <consortium name="DOE Joint Genome Institute"/>
            <person name="Mondo S.J."/>
            <person name="Dannebaum R.O."/>
            <person name="Kuo R.C."/>
            <person name="Labutti K."/>
            <person name="Haridas S."/>
            <person name="Kuo A."/>
            <person name="Salamov A."/>
            <person name="Ahrendt S.R."/>
            <person name="Lipzen A."/>
            <person name="Sullivan W."/>
            <person name="Andreopoulos W.B."/>
            <person name="Clum A."/>
            <person name="Lindquist E."/>
            <person name="Daum C."/>
            <person name="Ramamoorthy G.K."/>
            <person name="Gryganskyi A."/>
            <person name="Culley D."/>
            <person name="Magnuson J.K."/>
            <person name="James T.Y."/>
            <person name="O'Malley M.A."/>
            <person name="Stajich J.E."/>
            <person name="Spatafora J.W."/>
            <person name="Visel A."/>
            <person name="Grigoriev I.V."/>
        </authorList>
    </citation>
    <scope>NUCLEOTIDE SEQUENCE [LARGE SCALE GENOMIC DNA]</scope>
    <source>
        <strain evidence="4 5">CBS 115471</strain>
    </source>
</reference>
<evidence type="ECO:0000256" key="1">
    <source>
        <dbReference type="SAM" id="Coils"/>
    </source>
</evidence>
<feature type="signal peptide" evidence="3">
    <location>
        <begin position="1"/>
        <end position="20"/>
    </location>
</feature>
<feature type="coiled-coil region" evidence="1">
    <location>
        <begin position="32"/>
        <end position="166"/>
    </location>
</feature>
<feature type="region of interest" description="Disordered" evidence="2">
    <location>
        <begin position="281"/>
        <end position="301"/>
    </location>
</feature>
<evidence type="ECO:0000256" key="2">
    <source>
        <dbReference type="SAM" id="MobiDB-lite"/>
    </source>
</evidence>
<evidence type="ECO:0000256" key="3">
    <source>
        <dbReference type="SAM" id="SignalP"/>
    </source>
</evidence>